<feature type="region of interest" description="Disordered" evidence="5">
    <location>
        <begin position="294"/>
        <end position="322"/>
    </location>
</feature>
<gene>
    <name evidence="8" type="ORF">BW732_05440</name>
</gene>
<dbReference type="InterPro" id="IPR041033">
    <property type="entry name" value="SpaA_PFL_dom_1"/>
</dbReference>
<evidence type="ECO:0000256" key="4">
    <source>
        <dbReference type="ARBA" id="ARBA00023088"/>
    </source>
</evidence>
<dbReference type="OrthoDB" id="2326665at2"/>
<dbReference type="PROSITE" id="PS50847">
    <property type="entry name" value="GRAM_POS_ANCHORING"/>
    <property type="match status" value="1"/>
</dbReference>
<dbReference type="KEGG" id="vpi:BW732_05440"/>
<keyword evidence="6" id="KW-1133">Transmembrane helix</keyword>
<dbReference type="InterPro" id="IPR013783">
    <property type="entry name" value="Ig-like_fold"/>
</dbReference>
<dbReference type="InterPro" id="IPR019931">
    <property type="entry name" value="LPXTG_anchor"/>
</dbReference>
<evidence type="ECO:0000256" key="2">
    <source>
        <dbReference type="ARBA" id="ARBA00022525"/>
    </source>
</evidence>
<keyword evidence="6" id="KW-0472">Membrane</keyword>
<name>A0A1Q2D5Y4_9ENTE</name>
<dbReference type="Pfam" id="PF00746">
    <property type="entry name" value="Gram_pos_anchor"/>
    <property type="match status" value="1"/>
</dbReference>
<dbReference type="Gene3D" id="2.60.40.10">
    <property type="entry name" value="Immunoglobulins"/>
    <property type="match status" value="1"/>
</dbReference>
<feature type="chain" id="PRO_5043792085" evidence="7">
    <location>
        <begin position="25"/>
        <end position="356"/>
    </location>
</feature>
<keyword evidence="6" id="KW-0812">Transmembrane</keyword>
<reference evidence="8 9" key="1">
    <citation type="journal article" date="2010" name="Int. J. Syst. Evol. Microbiol.">
        <title>Vagococcus penaei sp. nov., isolated from spoilage microbiota of cooked shrimp (Penaeus vannamei).</title>
        <authorList>
            <person name="Jaffres E."/>
            <person name="Prevost H."/>
            <person name="Rossero A."/>
            <person name="Joffraud J.J."/>
            <person name="Dousset X."/>
        </authorList>
    </citation>
    <scope>NUCLEOTIDE SEQUENCE [LARGE SCALE GENOMIC DNA]</scope>
    <source>
        <strain evidence="8 9">CD276</strain>
    </source>
</reference>
<keyword evidence="9" id="KW-1185">Reference proteome</keyword>
<dbReference type="AlphaFoldDB" id="A0A1Q2D5Y4"/>
<organism evidence="8 9">
    <name type="scientific">Vagococcus penaei</name>
    <dbReference type="NCBI Taxonomy" id="633807"/>
    <lineage>
        <taxon>Bacteria</taxon>
        <taxon>Bacillati</taxon>
        <taxon>Bacillota</taxon>
        <taxon>Bacilli</taxon>
        <taxon>Lactobacillales</taxon>
        <taxon>Enterococcaceae</taxon>
        <taxon>Vagococcus</taxon>
    </lineage>
</organism>
<evidence type="ECO:0000313" key="8">
    <source>
        <dbReference type="EMBL" id="AQP53734.1"/>
    </source>
</evidence>
<keyword evidence="4" id="KW-0572">Peptidoglycan-anchor</keyword>
<keyword evidence="2" id="KW-0964">Secreted</keyword>
<dbReference type="RefSeq" id="WP_077275818.1">
    <property type="nucleotide sequence ID" value="NZ_CP019609.1"/>
</dbReference>
<evidence type="ECO:0000256" key="7">
    <source>
        <dbReference type="SAM" id="SignalP"/>
    </source>
</evidence>
<dbReference type="NCBIfam" id="TIGR01167">
    <property type="entry name" value="LPXTG_anchor"/>
    <property type="match status" value="1"/>
</dbReference>
<keyword evidence="1" id="KW-0134">Cell wall</keyword>
<evidence type="ECO:0000256" key="1">
    <source>
        <dbReference type="ARBA" id="ARBA00022512"/>
    </source>
</evidence>
<protein>
    <submittedName>
        <fullName evidence="8">Uncharacterized protein</fullName>
    </submittedName>
</protein>
<dbReference type="Proteomes" id="UP000188246">
    <property type="component" value="Chromosome"/>
</dbReference>
<evidence type="ECO:0000256" key="3">
    <source>
        <dbReference type="ARBA" id="ARBA00022729"/>
    </source>
</evidence>
<accession>A0A1Q2D5Y4</accession>
<evidence type="ECO:0000313" key="9">
    <source>
        <dbReference type="Proteomes" id="UP000188246"/>
    </source>
</evidence>
<dbReference type="STRING" id="633807.BW732_05440"/>
<feature type="compositionally biased region" description="Polar residues" evidence="5">
    <location>
        <begin position="313"/>
        <end position="322"/>
    </location>
</feature>
<dbReference type="EMBL" id="CP019609">
    <property type="protein sequence ID" value="AQP53734.1"/>
    <property type="molecule type" value="Genomic_DNA"/>
</dbReference>
<dbReference type="Pfam" id="PF17802">
    <property type="entry name" value="SpaA"/>
    <property type="match status" value="1"/>
</dbReference>
<feature type="transmembrane region" description="Helical" evidence="6">
    <location>
        <begin position="331"/>
        <end position="348"/>
    </location>
</feature>
<evidence type="ECO:0000256" key="6">
    <source>
        <dbReference type="SAM" id="Phobius"/>
    </source>
</evidence>
<proteinExistence type="predicted"/>
<sequence>MRTVIKRIVCLLLFLIITPRVAHATTQQMVTLDLFYPISEQLITNPVLSVYSLTKEEYQEAEQKKITADVTEATNFIKEHKLTKLMEQTLNSKQVIPLTLPLTYQQTDSLAYYLIMQEVDSVSTSGEENRLYPILLTPVNLASESPTIQGKLVPIDGDIYFFKVSETKIPLEGAEFVIYRLTEQGAKDYLVSSSPMKWGDKKDQATLFVSDTTGLVRVPTRTFETGHYYMEEVKAPDGYEITEQAKKIAINLTRDGEDAQQNQVIYVNQQRLTKFQANHLSKQVVEQLEPSIVNQSLDGTPPTKEAVPGKNQPRLTSSTGKLPQTNEQKTIVAALGACLLMSGALILLSKRREKNE</sequence>
<evidence type="ECO:0000256" key="5">
    <source>
        <dbReference type="SAM" id="MobiDB-lite"/>
    </source>
</evidence>
<keyword evidence="3 7" id="KW-0732">Signal</keyword>
<feature type="signal peptide" evidence="7">
    <location>
        <begin position="1"/>
        <end position="24"/>
    </location>
</feature>